<name>A0A0M8MY89_9BASI</name>
<dbReference type="Proteomes" id="UP000037751">
    <property type="component" value="Unassembled WGS sequence"/>
</dbReference>
<dbReference type="VEuPathDB" id="FungiDB:Malapachy_3267"/>
<dbReference type="OrthoDB" id="10251508at2759"/>
<proteinExistence type="predicted"/>
<evidence type="ECO:0008006" key="3">
    <source>
        <dbReference type="Google" id="ProtNLM"/>
    </source>
</evidence>
<protein>
    <recommendedName>
        <fullName evidence="3">FIST domain-containing protein</fullName>
    </recommendedName>
</protein>
<evidence type="ECO:0000313" key="2">
    <source>
        <dbReference type="Proteomes" id="UP000037751"/>
    </source>
</evidence>
<accession>A0A0M8MY89</accession>
<dbReference type="RefSeq" id="XP_017993593.1">
    <property type="nucleotide sequence ID" value="XM_018137741.1"/>
</dbReference>
<evidence type="ECO:0000313" key="1">
    <source>
        <dbReference type="EMBL" id="KOS15961.1"/>
    </source>
</evidence>
<dbReference type="GeneID" id="28729617"/>
<reference evidence="1 2" key="1">
    <citation type="submission" date="2015-07" db="EMBL/GenBank/DDBJ databases">
        <title>Draft Genome Sequence of Malassezia furfur CBS1878 and Malassezia pachydermatis CBS1879.</title>
        <authorList>
            <person name="Triana S."/>
            <person name="Ohm R."/>
            <person name="Gonzalez A."/>
            <person name="DeCock H."/>
            <person name="Restrepo S."/>
            <person name="Celis A."/>
        </authorList>
    </citation>
    <scope>NUCLEOTIDE SEQUENCE [LARGE SCALE GENOMIC DNA]</scope>
    <source>
        <strain evidence="1 2">CBS 1879</strain>
    </source>
</reference>
<comment type="caution">
    <text evidence="1">The sequence shown here is derived from an EMBL/GenBank/DDBJ whole genome shotgun (WGS) entry which is preliminary data.</text>
</comment>
<organism evidence="1 2">
    <name type="scientific">Malassezia pachydermatis</name>
    <dbReference type="NCBI Taxonomy" id="77020"/>
    <lineage>
        <taxon>Eukaryota</taxon>
        <taxon>Fungi</taxon>
        <taxon>Dikarya</taxon>
        <taxon>Basidiomycota</taxon>
        <taxon>Ustilaginomycotina</taxon>
        <taxon>Malasseziomycetes</taxon>
        <taxon>Malasseziales</taxon>
        <taxon>Malasseziaceae</taxon>
        <taxon>Malassezia</taxon>
    </lineage>
</organism>
<sequence length="402" mass="43642">MASDAAALVRAVDTTLSTWRSTQPNAHLLVALSKSLPRSELAHMVKSITAHVPSRVGMLVPPLSASTVRSTTSGTLHTAALALFPSTHAVPFRSTIPGTTRIAVGRWPNQKEAWNQRSHSRADRLDSTGEWQSLWGRENVDGIVPPELADVEPSEIDAIVFASDAHPQGLIEGLDTRFPNAHVLGATAALTPFETGREYTLLGGRIEQLAPMGPRLALTSARGNIISSLGEHNAAQQFLHLILERRSAQKHMDAQALRSMSSYVPKDETFYMGIFAHEHDTMPQFLTTIHSGHPMRGTLGVDTEVELSQWTHGFVQMYRTGEGNAVADAQPPARTRYLFLNGGEKGMSHALDDIPKTTCDEGVVALPGTFCAGSEKSWYARTPGACTHNCTVPHTSAMLYRT</sequence>
<keyword evidence="2" id="KW-1185">Reference proteome</keyword>
<gene>
    <name evidence="1" type="ORF">Malapachy_3267</name>
</gene>
<dbReference type="AlphaFoldDB" id="A0A0M8MY89"/>
<dbReference type="EMBL" id="LGAV01000001">
    <property type="protein sequence ID" value="KOS15961.1"/>
    <property type="molecule type" value="Genomic_DNA"/>
</dbReference>